<comment type="similarity">
    <text evidence="2 6">Belongs to the Nudix hydrolase family.</text>
</comment>
<protein>
    <recommendedName>
        <fullName evidence="8">Nudix hydrolase domain-containing protein</fullName>
    </recommendedName>
</protein>
<evidence type="ECO:0000256" key="4">
    <source>
        <dbReference type="ARBA" id="ARBA00022801"/>
    </source>
</evidence>
<dbReference type="PANTHER" id="PTHR43758:SF8">
    <property type="entry name" value="8-OXO-DGTP DIPHOSPHATASE YTKD-RELATED"/>
    <property type="match status" value="1"/>
</dbReference>
<dbReference type="GO" id="GO:0005737">
    <property type="term" value="C:cytoplasm"/>
    <property type="evidence" value="ECO:0007669"/>
    <property type="project" value="TreeGrafter"/>
</dbReference>
<dbReference type="AlphaFoldDB" id="W4Q8M8"/>
<proteinExistence type="inferred from homology"/>
<dbReference type="InterPro" id="IPR020084">
    <property type="entry name" value="NUDIX_hydrolase_CS"/>
</dbReference>
<dbReference type="PROSITE" id="PS51462">
    <property type="entry name" value="NUDIX"/>
    <property type="match status" value="1"/>
</dbReference>
<accession>W4Q8M8</accession>
<keyword evidence="10" id="KW-1185">Reference proteome</keyword>
<dbReference type="EMBL" id="BAUT01000097">
    <property type="protein sequence ID" value="GAE28340.1"/>
    <property type="molecule type" value="Genomic_DNA"/>
</dbReference>
<dbReference type="InterPro" id="IPR015797">
    <property type="entry name" value="NUDIX_hydrolase-like_dom_sf"/>
</dbReference>
<dbReference type="SUPFAM" id="SSF55811">
    <property type="entry name" value="Nudix"/>
    <property type="match status" value="1"/>
</dbReference>
<evidence type="ECO:0000256" key="5">
    <source>
        <dbReference type="ARBA" id="ARBA00022842"/>
    </source>
</evidence>
<dbReference type="PANTHER" id="PTHR43758">
    <property type="entry name" value="7,8-DIHYDRO-8-OXOGUANINE TRIPHOSPHATASE"/>
    <property type="match status" value="1"/>
</dbReference>
<dbReference type="PRINTS" id="PR00502">
    <property type="entry name" value="NUDIXFAMILY"/>
</dbReference>
<evidence type="ECO:0000313" key="9">
    <source>
        <dbReference type="EMBL" id="GAE28340.1"/>
    </source>
</evidence>
<dbReference type="GO" id="GO:0016818">
    <property type="term" value="F:hydrolase activity, acting on acid anhydrides, in phosphorus-containing anhydrides"/>
    <property type="evidence" value="ECO:0007669"/>
    <property type="project" value="TreeGrafter"/>
</dbReference>
<keyword evidence="4 6" id="KW-0378">Hydrolase</keyword>
<name>W4Q8M8_9BACI</name>
<comment type="caution">
    <text evidence="9">The sequence shown here is derived from an EMBL/GenBank/DDBJ whole genome shotgun (WGS) entry which is preliminary data.</text>
</comment>
<dbReference type="InterPro" id="IPR000086">
    <property type="entry name" value="NUDIX_hydrolase_dom"/>
</dbReference>
<evidence type="ECO:0000313" key="10">
    <source>
        <dbReference type="Proteomes" id="UP000018890"/>
    </source>
</evidence>
<evidence type="ECO:0000256" key="2">
    <source>
        <dbReference type="ARBA" id="ARBA00005582"/>
    </source>
</evidence>
<gene>
    <name evidence="9" type="ORF">JCM9140_4560</name>
</gene>
<dbReference type="GO" id="GO:0046872">
    <property type="term" value="F:metal ion binding"/>
    <property type="evidence" value="ECO:0007669"/>
    <property type="project" value="UniProtKB-KW"/>
</dbReference>
<sequence>MEFPGGKVEPGESLKEAAKREVMEETGGVVDSLHYVGQYEVTSEKDVMYKTIYFATISHMMEQDHFFETEGPVLFDELPEDLVKHDEFSFIMKDQVLSYSLEQINKRNLL</sequence>
<dbReference type="Proteomes" id="UP000018890">
    <property type="component" value="Unassembled WGS sequence"/>
</dbReference>
<dbReference type="STRING" id="1236970.JCM9140_4560"/>
<feature type="region of interest" description="Disordered" evidence="7">
    <location>
        <begin position="1"/>
        <end position="20"/>
    </location>
</feature>
<feature type="domain" description="Nudix hydrolase" evidence="8">
    <location>
        <begin position="1"/>
        <end position="110"/>
    </location>
</feature>
<keyword evidence="5" id="KW-0460">Magnesium</keyword>
<keyword evidence="3" id="KW-0479">Metal-binding</keyword>
<evidence type="ECO:0000256" key="6">
    <source>
        <dbReference type="RuleBase" id="RU003476"/>
    </source>
</evidence>
<dbReference type="Gene3D" id="3.90.79.10">
    <property type="entry name" value="Nucleoside Triphosphate Pyrophosphohydrolase"/>
    <property type="match status" value="1"/>
</dbReference>
<evidence type="ECO:0000256" key="1">
    <source>
        <dbReference type="ARBA" id="ARBA00001946"/>
    </source>
</evidence>
<comment type="cofactor">
    <cofactor evidence="1">
        <name>Mg(2+)</name>
        <dbReference type="ChEBI" id="CHEBI:18420"/>
    </cofactor>
</comment>
<organism evidence="9 10">
    <name type="scientific">Halalkalibacter wakoensis JCM 9140</name>
    <dbReference type="NCBI Taxonomy" id="1236970"/>
    <lineage>
        <taxon>Bacteria</taxon>
        <taxon>Bacillati</taxon>
        <taxon>Bacillota</taxon>
        <taxon>Bacilli</taxon>
        <taxon>Bacillales</taxon>
        <taxon>Bacillaceae</taxon>
        <taxon>Halalkalibacter</taxon>
    </lineage>
</organism>
<evidence type="ECO:0000256" key="3">
    <source>
        <dbReference type="ARBA" id="ARBA00022723"/>
    </source>
</evidence>
<evidence type="ECO:0000256" key="7">
    <source>
        <dbReference type="SAM" id="MobiDB-lite"/>
    </source>
</evidence>
<dbReference type="PROSITE" id="PS00893">
    <property type="entry name" value="NUDIX_BOX"/>
    <property type="match status" value="1"/>
</dbReference>
<dbReference type="InterPro" id="IPR020476">
    <property type="entry name" value="Nudix_hydrolase"/>
</dbReference>
<feature type="compositionally biased region" description="Basic and acidic residues" evidence="7">
    <location>
        <begin position="9"/>
        <end position="20"/>
    </location>
</feature>
<evidence type="ECO:0000259" key="8">
    <source>
        <dbReference type="PROSITE" id="PS51462"/>
    </source>
</evidence>
<reference evidence="9" key="1">
    <citation type="journal article" date="2014" name="Genome Announc.">
        <title>Draft Genome Sequences of Three Alkaliphilic Bacillus Strains, Bacillus wakoensis JCM 9140T, Bacillus akibai JCM 9157T, and Bacillus hemicellulosilyticus JCM 9152T.</title>
        <authorList>
            <person name="Yuki M."/>
            <person name="Oshima K."/>
            <person name="Suda W."/>
            <person name="Oshida Y."/>
            <person name="Kitamura K."/>
            <person name="Iida T."/>
            <person name="Hattori M."/>
            <person name="Ohkuma M."/>
        </authorList>
    </citation>
    <scope>NUCLEOTIDE SEQUENCE [LARGE SCALE GENOMIC DNA]</scope>
    <source>
        <strain evidence="9">JCM 9140</strain>
    </source>
</reference>
<dbReference type="Pfam" id="PF00293">
    <property type="entry name" value="NUDIX"/>
    <property type="match status" value="1"/>
</dbReference>